<dbReference type="InterPro" id="IPR014721">
    <property type="entry name" value="Ribsml_uS5_D2-typ_fold_subgr"/>
</dbReference>
<dbReference type="SMART" id="SM00464">
    <property type="entry name" value="LON"/>
    <property type="match status" value="1"/>
</dbReference>
<reference evidence="14 15" key="1">
    <citation type="journal article" date="2015" name="Sci. Rep.">
        <title>Chromosome-level genome map provides insights into diverse defense mechanisms in the medicinal fungus Ganoderma sinense.</title>
        <authorList>
            <person name="Zhu Y."/>
            <person name="Xu J."/>
            <person name="Sun C."/>
            <person name="Zhou S."/>
            <person name="Xu H."/>
            <person name="Nelson D.R."/>
            <person name="Qian J."/>
            <person name="Song J."/>
            <person name="Luo H."/>
            <person name="Xiang L."/>
            <person name="Li Y."/>
            <person name="Xu Z."/>
            <person name="Ji A."/>
            <person name="Wang L."/>
            <person name="Lu S."/>
            <person name="Hayward A."/>
            <person name="Sun W."/>
            <person name="Li X."/>
            <person name="Schwartz D.C."/>
            <person name="Wang Y."/>
            <person name="Chen S."/>
        </authorList>
    </citation>
    <scope>NUCLEOTIDE SEQUENCE [LARGE SCALE GENOMIC DNA]</scope>
    <source>
        <strain evidence="14 15">ZZ0214-1</strain>
    </source>
</reference>
<dbReference type="SUPFAM" id="SSF88697">
    <property type="entry name" value="PUA domain-like"/>
    <property type="match status" value="1"/>
</dbReference>
<dbReference type="GO" id="GO:0006508">
    <property type="term" value="P:proteolysis"/>
    <property type="evidence" value="ECO:0007669"/>
    <property type="project" value="UniProtKB-KW"/>
</dbReference>
<dbReference type="CDD" id="cd19500">
    <property type="entry name" value="RecA-like_Lon"/>
    <property type="match status" value="1"/>
</dbReference>
<dbReference type="InterPro" id="IPR046336">
    <property type="entry name" value="Lon_prtase_N_sf"/>
</dbReference>
<comment type="catalytic activity">
    <reaction evidence="7">
        <text>Hydrolysis of proteins in presence of ATP.</text>
        <dbReference type="EC" id="3.4.21.53"/>
    </reaction>
</comment>
<feature type="region of interest" description="Disordered" evidence="11">
    <location>
        <begin position="254"/>
        <end position="287"/>
    </location>
</feature>
<evidence type="ECO:0000256" key="3">
    <source>
        <dbReference type="ARBA" id="ARBA00022801"/>
    </source>
</evidence>
<dbReference type="FunFam" id="3.40.50.300:FF:000021">
    <property type="entry name" value="Lon protease homolog"/>
    <property type="match status" value="1"/>
</dbReference>
<dbReference type="InterPro" id="IPR008268">
    <property type="entry name" value="Peptidase_S16_AS"/>
</dbReference>
<dbReference type="InterPro" id="IPR015947">
    <property type="entry name" value="PUA-like_sf"/>
</dbReference>
<dbReference type="PANTHER" id="PTHR10046">
    <property type="entry name" value="ATP DEPENDENT LON PROTEASE FAMILY MEMBER"/>
    <property type="match status" value="1"/>
</dbReference>
<dbReference type="GO" id="GO:0005524">
    <property type="term" value="F:ATP binding"/>
    <property type="evidence" value="ECO:0007669"/>
    <property type="project" value="UniProtKB-KW"/>
</dbReference>
<evidence type="ECO:0000256" key="2">
    <source>
        <dbReference type="ARBA" id="ARBA00022741"/>
    </source>
</evidence>
<dbReference type="OrthoDB" id="2411602at2759"/>
<feature type="domain" description="Lon proteolytic" evidence="12">
    <location>
        <begin position="766"/>
        <end position="956"/>
    </location>
</feature>
<dbReference type="AlphaFoldDB" id="A0A2G8RWL2"/>
<dbReference type="Pfam" id="PF22667">
    <property type="entry name" value="Lon_lid"/>
    <property type="match status" value="1"/>
</dbReference>
<evidence type="ECO:0000256" key="10">
    <source>
        <dbReference type="RuleBase" id="RU000592"/>
    </source>
</evidence>
<keyword evidence="3 8" id="KW-0378">Hydrolase</keyword>
<dbReference type="EC" id="3.4.21.-" evidence="10"/>
<dbReference type="SUPFAM" id="SSF52540">
    <property type="entry name" value="P-loop containing nucleoside triphosphate hydrolases"/>
    <property type="match status" value="1"/>
</dbReference>
<dbReference type="SMART" id="SM00382">
    <property type="entry name" value="AAA"/>
    <property type="match status" value="1"/>
</dbReference>
<comment type="caution">
    <text evidence="14">The sequence shown here is derived from an EMBL/GenBank/DDBJ whole genome shotgun (WGS) entry which is preliminary data.</text>
</comment>
<dbReference type="Pfam" id="PF05362">
    <property type="entry name" value="Lon_C"/>
    <property type="match status" value="1"/>
</dbReference>
<evidence type="ECO:0000256" key="11">
    <source>
        <dbReference type="SAM" id="MobiDB-lite"/>
    </source>
</evidence>
<feature type="active site" evidence="8">
    <location>
        <position position="904"/>
    </location>
</feature>
<sequence>MPTLATLPVLTLPHPLVLLPTARVQLPLHDATGSRLIELVQRSETQLVIATVPCSSSSTLHPWGTTARVVRIVRPLSKSPQRLYHVTLQGLSRIYFPDTKSDAPFAPSDLIQLKAEYPKADDAPSPETVAPFRAAATKLLESLAQNATQQSRKDAYAKISQMMEEVSDDRTPWMADVIVAGINKVEYDDKLDFLSAAGSDDRLRRATELFVKQASISEVTKKIAQSIDESLSKQQKEFFLRQQLAAIQRELSNLNRAPSGGSGPEVPNGFPKPGSELDDNEQSEAEDMAEIRSKIEAMAKDSEERKMAVREWKRLQRIPSGSVEHGVIRSYLEWVTSIPWPSSAAFANATSSDKLRDRGFLADARKQLDVDHYGLEKIKRRLIEYLAVVRLKQLQAEAPLVADLPPLLPASPSVNGEGGSGDAAASAGQRSEGDATARALALISKALKLGTSAEPKAKPDAAVPSSQSQLALVPKRSGSGKAKRGAGSKAVKGPILLFVGPPGTGKTSLGQSIARALDRPFQRISLGGVRDEAEIRGHRRTYVASGPGSIVQALRKAGRPDPVILLDEVDKIGQSNFHGDPAAALLEVLDPEQNHSFNDHYINVPIDLSQVLFICTSNSLETMSAPLLDRCEIVQLSGYTYDEKMHIARKFLLPKQLKANGLTAEHVTLTQPTLLHIATHYTREAGVRSLERAIGAVVRYKAVEWAEYADGAGIQNANQLPAIEVQQSEAEKAKTKGRTYKKVVEEHELEKILGIARWDEEELHREERRGLVYGLVVTGMGEGGLLPIETTVVPGSGQLKLTGSLGDVIKESGELALSWVKSHAYDLYITKLRAQDPLKHPDPIDIHLHLPSGAVKKDGPSAGIAMTCAFVSLLTGACVPTNIAMTGEVTLRGRVGPVGGIKEKVLGAHRAQITKVILPWANRKDVEHDVPLEVRADLQFVFVRTMEEVLEAAFGKGVLNWRRNVLVMESRL</sequence>
<accession>A0A2G8RWL2</accession>
<dbReference type="Gene3D" id="1.10.8.60">
    <property type="match status" value="1"/>
</dbReference>
<dbReference type="GO" id="GO:0004176">
    <property type="term" value="F:ATP-dependent peptidase activity"/>
    <property type="evidence" value="ECO:0007669"/>
    <property type="project" value="UniProtKB-UniRule"/>
</dbReference>
<keyword evidence="4 8" id="KW-0720">Serine protease</keyword>
<dbReference type="InterPro" id="IPR003593">
    <property type="entry name" value="AAA+_ATPase"/>
</dbReference>
<keyword evidence="2 9" id="KW-0547">Nucleotide-binding</keyword>
<dbReference type="InterPro" id="IPR020568">
    <property type="entry name" value="Ribosomal_Su5_D2-typ_SF"/>
</dbReference>
<dbReference type="Gene3D" id="2.30.130.40">
    <property type="entry name" value="LON domain-like"/>
    <property type="match status" value="1"/>
</dbReference>
<dbReference type="InterPro" id="IPR027417">
    <property type="entry name" value="P-loop_NTPase"/>
</dbReference>
<dbReference type="InterPro" id="IPR008269">
    <property type="entry name" value="Lon_proteolytic"/>
</dbReference>
<keyword evidence="6" id="KW-0576">Peroxisome</keyword>
<dbReference type="PROSITE" id="PS51786">
    <property type="entry name" value="LON_PROTEOLYTIC"/>
    <property type="match status" value="1"/>
</dbReference>
<dbReference type="Proteomes" id="UP000230002">
    <property type="component" value="Unassembled WGS sequence"/>
</dbReference>
<dbReference type="PROSITE" id="PS01046">
    <property type="entry name" value="LON_SER"/>
    <property type="match status" value="1"/>
</dbReference>
<organism evidence="14 15">
    <name type="scientific">Ganoderma sinense ZZ0214-1</name>
    <dbReference type="NCBI Taxonomy" id="1077348"/>
    <lineage>
        <taxon>Eukaryota</taxon>
        <taxon>Fungi</taxon>
        <taxon>Dikarya</taxon>
        <taxon>Basidiomycota</taxon>
        <taxon>Agaricomycotina</taxon>
        <taxon>Agaricomycetes</taxon>
        <taxon>Polyporales</taxon>
        <taxon>Polyporaceae</taxon>
        <taxon>Ganoderma</taxon>
    </lineage>
</organism>
<proteinExistence type="inferred from homology"/>
<dbReference type="GO" id="GO:0016887">
    <property type="term" value="F:ATP hydrolysis activity"/>
    <property type="evidence" value="ECO:0007669"/>
    <property type="project" value="InterPro"/>
</dbReference>
<evidence type="ECO:0000256" key="9">
    <source>
        <dbReference type="RuleBase" id="RU000591"/>
    </source>
</evidence>
<evidence type="ECO:0000259" key="13">
    <source>
        <dbReference type="PROSITE" id="PS51787"/>
    </source>
</evidence>
<comment type="similarity">
    <text evidence="8 9">Belongs to the peptidase S16 family.</text>
</comment>
<dbReference type="Gene3D" id="3.30.230.10">
    <property type="match status" value="1"/>
</dbReference>
<evidence type="ECO:0000256" key="1">
    <source>
        <dbReference type="ARBA" id="ARBA00022670"/>
    </source>
</evidence>
<feature type="active site" evidence="8">
    <location>
        <position position="861"/>
    </location>
</feature>
<dbReference type="InterPro" id="IPR027065">
    <property type="entry name" value="Lon_Prtase"/>
</dbReference>
<dbReference type="InterPro" id="IPR003959">
    <property type="entry name" value="ATPase_AAA_core"/>
</dbReference>
<dbReference type="Gene3D" id="1.20.5.5270">
    <property type="match status" value="1"/>
</dbReference>
<gene>
    <name evidence="14" type="ORF">GSI_11659</name>
</gene>
<evidence type="ECO:0000313" key="15">
    <source>
        <dbReference type="Proteomes" id="UP000230002"/>
    </source>
</evidence>
<dbReference type="PRINTS" id="PR00830">
    <property type="entry name" value="ENDOLAPTASE"/>
</dbReference>
<evidence type="ECO:0000256" key="4">
    <source>
        <dbReference type="ARBA" id="ARBA00022825"/>
    </source>
</evidence>
<feature type="region of interest" description="Disordered" evidence="11">
    <location>
        <begin position="453"/>
        <end position="487"/>
    </location>
</feature>
<dbReference type="STRING" id="1077348.A0A2G8RWL2"/>
<evidence type="ECO:0000256" key="7">
    <source>
        <dbReference type="ARBA" id="ARBA00050665"/>
    </source>
</evidence>
<evidence type="ECO:0000256" key="6">
    <source>
        <dbReference type="ARBA" id="ARBA00023140"/>
    </source>
</evidence>
<dbReference type="Pfam" id="PF00004">
    <property type="entry name" value="AAA"/>
    <property type="match status" value="1"/>
</dbReference>
<protein>
    <recommendedName>
        <fullName evidence="10">Lon protease homolog</fullName>
        <ecNumber evidence="10">3.4.21.-</ecNumber>
    </recommendedName>
</protein>
<dbReference type="PROSITE" id="PS51787">
    <property type="entry name" value="LON_N"/>
    <property type="match status" value="1"/>
</dbReference>
<evidence type="ECO:0000256" key="5">
    <source>
        <dbReference type="ARBA" id="ARBA00022840"/>
    </source>
</evidence>
<evidence type="ECO:0000259" key="12">
    <source>
        <dbReference type="PROSITE" id="PS51786"/>
    </source>
</evidence>
<dbReference type="Gene3D" id="1.20.58.1480">
    <property type="match status" value="1"/>
</dbReference>
<keyword evidence="5 9" id="KW-0067">ATP-binding</keyword>
<dbReference type="SUPFAM" id="SSF54211">
    <property type="entry name" value="Ribosomal protein S5 domain 2-like"/>
    <property type="match status" value="1"/>
</dbReference>
<dbReference type="InterPro" id="IPR054594">
    <property type="entry name" value="Lon_lid"/>
</dbReference>
<dbReference type="Gene3D" id="3.40.50.300">
    <property type="entry name" value="P-loop containing nucleotide triphosphate hydrolases"/>
    <property type="match status" value="1"/>
</dbReference>
<dbReference type="GO" id="GO:0004252">
    <property type="term" value="F:serine-type endopeptidase activity"/>
    <property type="evidence" value="ECO:0007669"/>
    <property type="project" value="UniProtKB-UniRule"/>
</dbReference>
<dbReference type="EMBL" id="AYKW01000045">
    <property type="protein sequence ID" value="PIL25906.1"/>
    <property type="molecule type" value="Genomic_DNA"/>
</dbReference>
<dbReference type="Pfam" id="PF02190">
    <property type="entry name" value="LON_substr_bdg"/>
    <property type="match status" value="1"/>
</dbReference>
<name>A0A2G8RWL2_9APHY</name>
<evidence type="ECO:0000313" key="14">
    <source>
        <dbReference type="EMBL" id="PIL25906.1"/>
    </source>
</evidence>
<feature type="region of interest" description="Disordered" evidence="11">
    <location>
        <begin position="412"/>
        <end position="431"/>
    </location>
</feature>
<keyword evidence="1 8" id="KW-0645">Protease</keyword>
<feature type="domain" description="Lon N-terminal" evidence="13">
    <location>
        <begin position="7"/>
        <end position="214"/>
    </location>
</feature>
<keyword evidence="15" id="KW-1185">Reference proteome</keyword>
<feature type="compositionally biased region" description="Acidic residues" evidence="11">
    <location>
        <begin position="276"/>
        <end position="287"/>
    </location>
</feature>
<dbReference type="GO" id="GO:0030163">
    <property type="term" value="P:protein catabolic process"/>
    <property type="evidence" value="ECO:0007669"/>
    <property type="project" value="InterPro"/>
</dbReference>
<dbReference type="InterPro" id="IPR003111">
    <property type="entry name" value="Lon_prtase_N"/>
</dbReference>
<dbReference type="FunFam" id="1.10.8.60:FF:000091">
    <property type="entry name" value="Lon protease homolog 2, peroxisomal"/>
    <property type="match status" value="1"/>
</dbReference>
<evidence type="ECO:0000256" key="8">
    <source>
        <dbReference type="PROSITE-ProRule" id="PRU01122"/>
    </source>
</evidence>